<evidence type="ECO:0000313" key="12">
    <source>
        <dbReference type="EMBL" id="CAD8056392.1"/>
    </source>
</evidence>
<evidence type="ECO:0000256" key="9">
    <source>
        <dbReference type="ARBA" id="ARBA00059620"/>
    </source>
</evidence>
<evidence type="ECO:0000256" key="1">
    <source>
        <dbReference type="ARBA" id="ARBA00004141"/>
    </source>
</evidence>
<dbReference type="AlphaFoldDB" id="A0A8S1KSX8"/>
<reference evidence="12" key="1">
    <citation type="submission" date="2021-01" db="EMBL/GenBank/DDBJ databases">
        <authorList>
            <consortium name="Genoscope - CEA"/>
            <person name="William W."/>
        </authorList>
    </citation>
    <scope>NUCLEOTIDE SEQUENCE</scope>
</reference>
<dbReference type="GO" id="GO:0016020">
    <property type="term" value="C:membrane"/>
    <property type="evidence" value="ECO:0007669"/>
    <property type="project" value="UniProtKB-SubCell"/>
</dbReference>
<comment type="subcellular location">
    <subcellularLocation>
        <location evidence="1">Membrane</location>
        <topology evidence="1">Multi-pass membrane protein</topology>
    </subcellularLocation>
</comment>
<dbReference type="GO" id="GO:0052650">
    <property type="term" value="F:all-trans-retinol dehydrogenase (NADP+) activity"/>
    <property type="evidence" value="ECO:0007669"/>
    <property type="project" value="UniProtKB-ARBA"/>
</dbReference>
<evidence type="ECO:0000256" key="2">
    <source>
        <dbReference type="ARBA" id="ARBA00006484"/>
    </source>
</evidence>
<name>A0A8S1KSX8_PARPR</name>
<evidence type="ECO:0000256" key="11">
    <source>
        <dbReference type="ARBA" id="ARBA00082544"/>
    </source>
</evidence>
<sequence length="328" mass="36740">MDKLQPYFRKAQDFLRVFYTKRGKNGMAQVVALSFGLLYLQYQIRKYNGWLKKKSVTNEHIFITGGASGIGRNMAIRFAKLGAKISIVDVNSEALQKVVEEINKIYGEKIAFGVYCDVSDPQSVKNAIQECIDYHKKNIDILINNAGVVSGKQILNNSEAGISRTININTTAHHWTVREVLEKMINNNHGHIVTIASIAGWVGVRGLVDYCASKFGAVGFDESLRFELRAIKSKVKTTCICPYFINTGMFDGAKSKFPLLFPILSENYASQRIVNAILQDETVVIMPIILNLAIMVKALFPTCVYDNMMEMFGVSESMDHFKGRAVQN</sequence>
<evidence type="ECO:0000256" key="4">
    <source>
        <dbReference type="ARBA" id="ARBA00022857"/>
    </source>
</evidence>
<evidence type="ECO:0000256" key="5">
    <source>
        <dbReference type="ARBA" id="ARBA00022989"/>
    </source>
</evidence>
<gene>
    <name evidence="12" type="ORF">PPRIM_AZ9-3.1.T0240289</name>
</gene>
<dbReference type="PANTHER" id="PTHR24322">
    <property type="entry name" value="PKSB"/>
    <property type="match status" value="1"/>
</dbReference>
<keyword evidence="5" id="KW-1133">Transmembrane helix</keyword>
<comment type="similarity">
    <text evidence="2">Belongs to the short-chain dehydrogenases/reductases (SDR) family.</text>
</comment>
<comment type="function">
    <text evidence="9">Catalyzes the reduction of all-trans-retinal to all-trans-retinol in the presence of NADPH.</text>
</comment>
<keyword evidence="13" id="KW-1185">Reference proteome</keyword>
<organism evidence="12 13">
    <name type="scientific">Paramecium primaurelia</name>
    <dbReference type="NCBI Taxonomy" id="5886"/>
    <lineage>
        <taxon>Eukaryota</taxon>
        <taxon>Sar</taxon>
        <taxon>Alveolata</taxon>
        <taxon>Ciliophora</taxon>
        <taxon>Intramacronucleata</taxon>
        <taxon>Oligohymenophorea</taxon>
        <taxon>Peniculida</taxon>
        <taxon>Parameciidae</taxon>
        <taxon>Paramecium</taxon>
    </lineage>
</organism>
<dbReference type="CDD" id="cd05339">
    <property type="entry name" value="17beta-HSDXI-like_SDR_c"/>
    <property type="match status" value="1"/>
</dbReference>
<proteinExistence type="inferred from homology"/>
<keyword evidence="4" id="KW-0521">NADP</keyword>
<evidence type="ECO:0000256" key="6">
    <source>
        <dbReference type="ARBA" id="ARBA00023002"/>
    </source>
</evidence>
<accession>A0A8S1KSX8</accession>
<evidence type="ECO:0000313" key="13">
    <source>
        <dbReference type="Proteomes" id="UP000688137"/>
    </source>
</evidence>
<evidence type="ECO:0000256" key="10">
    <source>
        <dbReference type="ARBA" id="ARBA00068717"/>
    </source>
</evidence>
<dbReference type="OMA" id="RTPMIKM"/>
<dbReference type="EMBL" id="CAJJDM010000022">
    <property type="protein sequence ID" value="CAD8056392.1"/>
    <property type="molecule type" value="Genomic_DNA"/>
</dbReference>
<evidence type="ECO:0000256" key="8">
    <source>
        <dbReference type="ARBA" id="ARBA00023136"/>
    </source>
</evidence>
<protein>
    <recommendedName>
        <fullName evidence="10">Short-chain dehydrogenase/reductase 3</fullName>
    </recommendedName>
    <alternativeName>
        <fullName evidence="11">Retinal short-chain dehydrogenase/reductase 1</fullName>
    </alternativeName>
</protein>
<keyword evidence="7" id="KW-0443">Lipid metabolism</keyword>
<evidence type="ECO:0000256" key="7">
    <source>
        <dbReference type="ARBA" id="ARBA00023098"/>
    </source>
</evidence>
<dbReference type="Pfam" id="PF00106">
    <property type="entry name" value="adh_short"/>
    <property type="match status" value="1"/>
</dbReference>
<keyword evidence="3" id="KW-0812">Transmembrane</keyword>
<dbReference type="InterPro" id="IPR002347">
    <property type="entry name" value="SDR_fam"/>
</dbReference>
<dbReference type="PANTHER" id="PTHR24322:SF736">
    <property type="entry name" value="RETINOL DEHYDROGENASE 10"/>
    <property type="match status" value="1"/>
</dbReference>
<dbReference type="FunFam" id="3.40.50.720:FF:000131">
    <property type="entry name" value="Short-chain dehydrogenase/reductase 3"/>
    <property type="match status" value="1"/>
</dbReference>
<keyword evidence="6" id="KW-0560">Oxidoreductase</keyword>
<comment type="caution">
    <text evidence="12">The sequence shown here is derived from an EMBL/GenBank/DDBJ whole genome shotgun (WGS) entry which is preliminary data.</text>
</comment>
<keyword evidence="8" id="KW-0472">Membrane</keyword>
<evidence type="ECO:0000256" key="3">
    <source>
        <dbReference type="ARBA" id="ARBA00022692"/>
    </source>
</evidence>
<dbReference type="Proteomes" id="UP000688137">
    <property type="component" value="Unassembled WGS sequence"/>
</dbReference>